<sequence length="567" mass="63355">MRNETGSSKLIALKSTNKLLIIQEMGKIIPPSESINSVIEELKRQNSRLAIINQIAQSINVEMSYEEIIEQVATPLRSVLPYDLLSFCLIENDELIIKSGVPKEQKKLGVGWMLSGKNSAPWKAIEDKSCFLRQDIWNDSHKYEEDGNLRSLGIKSAIMAPLLVKNEVIGTLNFGSKFAFAYSENDFVFVEQMADQLAVCIYNSRLFSEVLAIKSEWEQTFQAVPDRLFLINPRYMVLRHNSSKEMTHEKSNQTCYEMFSCCGGQKKYCPSVTAFQTGRPAVQEVMGRDNKTIFNISAYPVSNEKGSPNYMVIYVQDITTRRNMESQLFQSAKLAAIGEMAAGVAHELNSPLTAIIGNSELLTRKKMSSDTTEKLLEDIKSCSQRCSRIIQNLLTFSRQDSYAFEPILINEVIKASLSLVSYQIEKSNINIIERLSSAIPPIMGNKQQLEQVIINLLLNARDALEGISSSIIEISTEMKCDRWSQEPVIMVNVSDNGCGIPDNIKNNIFNPFFTTKEKMRGTGLGLSVSLGIAQTHGGRIEVSSTLEKGSVFTLVLPLVNHSVVSSH</sequence>
<dbReference type="InterPro" id="IPR003594">
    <property type="entry name" value="HATPase_dom"/>
</dbReference>
<comment type="caution">
    <text evidence="7">The sequence shown here is derived from an EMBL/GenBank/DDBJ whole genome shotgun (WGS) entry which is preliminary data.</text>
</comment>
<reference evidence="7" key="1">
    <citation type="submission" date="2022-05" db="EMBL/GenBank/DDBJ databases">
        <title>Expanded diversity of anoxic marine methylotrophy in a Black Sea sulfate reducing microorganism.</title>
        <authorList>
            <person name="Fischer P.Q."/>
            <person name="Stams A.J.M."/>
            <person name="Villanueva L."/>
            <person name="Sousa D.Z."/>
        </authorList>
    </citation>
    <scope>NUCLEOTIDE SEQUENCE</scope>
    <source>
        <strain evidence="7">P130</strain>
    </source>
</reference>
<dbReference type="Pfam" id="PF02518">
    <property type="entry name" value="HATPase_c"/>
    <property type="match status" value="1"/>
</dbReference>
<dbReference type="RefSeq" id="WP_301998026.1">
    <property type="nucleotide sequence ID" value="NZ_JAMJEV010000002.1"/>
</dbReference>
<evidence type="ECO:0000256" key="5">
    <source>
        <dbReference type="ARBA" id="ARBA00023012"/>
    </source>
</evidence>
<dbReference type="SMART" id="SM00065">
    <property type="entry name" value="GAF"/>
    <property type="match status" value="1"/>
</dbReference>
<dbReference type="CDD" id="cd00082">
    <property type="entry name" value="HisKA"/>
    <property type="match status" value="1"/>
</dbReference>
<dbReference type="PANTHER" id="PTHR43065:SF42">
    <property type="entry name" value="TWO-COMPONENT SENSOR PPRA"/>
    <property type="match status" value="1"/>
</dbReference>
<evidence type="ECO:0000256" key="1">
    <source>
        <dbReference type="ARBA" id="ARBA00000085"/>
    </source>
</evidence>
<evidence type="ECO:0000256" key="3">
    <source>
        <dbReference type="ARBA" id="ARBA00022553"/>
    </source>
</evidence>
<dbReference type="Proteomes" id="UP001176021">
    <property type="component" value="Unassembled WGS sequence"/>
</dbReference>
<protein>
    <recommendedName>
        <fullName evidence="2">histidine kinase</fullName>
        <ecNumber evidence="2">2.7.13.3</ecNumber>
    </recommendedName>
</protein>
<evidence type="ECO:0000259" key="6">
    <source>
        <dbReference type="PROSITE" id="PS50109"/>
    </source>
</evidence>
<evidence type="ECO:0000313" key="7">
    <source>
        <dbReference type="EMBL" id="MDO0821853.1"/>
    </source>
</evidence>
<evidence type="ECO:0000256" key="2">
    <source>
        <dbReference type="ARBA" id="ARBA00012438"/>
    </source>
</evidence>
<evidence type="ECO:0000256" key="4">
    <source>
        <dbReference type="ARBA" id="ARBA00022777"/>
    </source>
</evidence>
<dbReference type="Gene3D" id="1.10.287.130">
    <property type="match status" value="1"/>
</dbReference>
<keyword evidence="4" id="KW-0808">Transferase</keyword>
<keyword evidence="7" id="KW-0067">ATP-binding</keyword>
<organism evidence="7 8">
    <name type="scientific">Desulfosporosinus nitroreducens</name>
    <dbReference type="NCBI Taxonomy" id="2018668"/>
    <lineage>
        <taxon>Bacteria</taxon>
        <taxon>Bacillati</taxon>
        <taxon>Bacillota</taxon>
        <taxon>Clostridia</taxon>
        <taxon>Eubacteriales</taxon>
        <taxon>Desulfitobacteriaceae</taxon>
        <taxon>Desulfosporosinus</taxon>
    </lineage>
</organism>
<keyword evidence="5" id="KW-0902">Two-component regulatory system</keyword>
<dbReference type="InterPro" id="IPR004358">
    <property type="entry name" value="Sig_transdc_His_kin-like_C"/>
</dbReference>
<dbReference type="InterPro" id="IPR003018">
    <property type="entry name" value="GAF"/>
</dbReference>
<gene>
    <name evidence="7" type="ORF">M8H41_03130</name>
</gene>
<dbReference type="InterPro" id="IPR036890">
    <property type="entry name" value="HATPase_C_sf"/>
</dbReference>
<dbReference type="InterPro" id="IPR005467">
    <property type="entry name" value="His_kinase_dom"/>
</dbReference>
<keyword evidence="7" id="KW-0547">Nucleotide-binding</keyword>
<dbReference type="PANTHER" id="PTHR43065">
    <property type="entry name" value="SENSOR HISTIDINE KINASE"/>
    <property type="match status" value="1"/>
</dbReference>
<keyword evidence="4" id="KW-0418">Kinase</keyword>
<name>A0ABT8QP29_9FIRM</name>
<evidence type="ECO:0000313" key="8">
    <source>
        <dbReference type="Proteomes" id="UP001176021"/>
    </source>
</evidence>
<dbReference type="SUPFAM" id="SSF55874">
    <property type="entry name" value="ATPase domain of HSP90 chaperone/DNA topoisomerase II/histidine kinase"/>
    <property type="match status" value="1"/>
</dbReference>
<keyword evidence="8" id="KW-1185">Reference proteome</keyword>
<dbReference type="PRINTS" id="PR00344">
    <property type="entry name" value="BCTRLSENSOR"/>
</dbReference>
<dbReference type="SMART" id="SM00387">
    <property type="entry name" value="HATPase_c"/>
    <property type="match status" value="1"/>
</dbReference>
<dbReference type="PROSITE" id="PS50109">
    <property type="entry name" value="HIS_KIN"/>
    <property type="match status" value="1"/>
</dbReference>
<dbReference type="InterPro" id="IPR003661">
    <property type="entry name" value="HisK_dim/P_dom"/>
</dbReference>
<dbReference type="Gene3D" id="3.30.450.20">
    <property type="entry name" value="PAS domain"/>
    <property type="match status" value="1"/>
</dbReference>
<accession>A0ABT8QP29</accession>
<dbReference type="EC" id="2.7.13.3" evidence="2"/>
<dbReference type="SUPFAM" id="SSF55781">
    <property type="entry name" value="GAF domain-like"/>
    <property type="match status" value="1"/>
</dbReference>
<dbReference type="Pfam" id="PF00512">
    <property type="entry name" value="HisKA"/>
    <property type="match status" value="1"/>
</dbReference>
<dbReference type="Gene3D" id="3.30.565.10">
    <property type="entry name" value="Histidine kinase-like ATPase, C-terminal domain"/>
    <property type="match status" value="1"/>
</dbReference>
<feature type="domain" description="Histidine kinase" evidence="6">
    <location>
        <begin position="343"/>
        <end position="560"/>
    </location>
</feature>
<dbReference type="EMBL" id="JAMJEV010000002">
    <property type="protein sequence ID" value="MDO0821853.1"/>
    <property type="molecule type" value="Genomic_DNA"/>
</dbReference>
<dbReference type="SMART" id="SM00388">
    <property type="entry name" value="HisKA"/>
    <property type="match status" value="1"/>
</dbReference>
<dbReference type="GO" id="GO:0005524">
    <property type="term" value="F:ATP binding"/>
    <property type="evidence" value="ECO:0007669"/>
    <property type="project" value="UniProtKB-KW"/>
</dbReference>
<comment type="catalytic activity">
    <reaction evidence="1">
        <text>ATP + protein L-histidine = ADP + protein N-phospho-L-histidine.</text>
        <dbReference type="EC" id="2.7.13.3"/>
    </reaction>
</comment>
<dbReference type="Pfam" id="PF01590">
    <property type="entry name" value="GAF"/>
    <property type="match status" value="1"/>
</dbReference>
<dbReference type="Gene3D" id="3.30.450.40">
    <property type="match status" value="1"/>
</dbReference>
<dbReference type="InterPro" id="IPR029016">
    <property type="entry name" value="GAF-like_dom_sf"/>
</dbReference>
<proteinExistence type="predicted"/>
<dbReference type="SUPFAM" id="SSF47384">
    <property type="entry name" value="Homodimeric domain of signal transducing histidine kinase"/>
    <property type="match status" value="1"/>
</dbReference>
<dbReference type="InterPro" id="IPR036097">
    <property type="entry name" value="HisK_dim/P_sf"/>
</dbReference>
<keyword evidence="3" id="KW-0597">Phosphoprotein</keyword>